<gene>
    <name evidence="2" type="ORF">KC207_01140</name>
</gene>
<accession>A0A941D5M3</accession>
<keyword evidence="1" id="KW-1133">Transmembrane helix</keyword>
<dbReference type="RefSeq" id="WP_211601053.1">
    <property type="nucleotide sequence ID" value="NZ_JAGSNF010000001.1"/>
</dbReference>
<evidence type="ECO:0000313" key="3">
    <source>
        <dbReference type="Proteomes" id="UP000677016"/>
    </source>
</evidence>
<feature type="transmembrane region" description="Helical" evidence="1">
    <location>
        <begin position="70"/>
        <end position="90"/>
    </location>
</feature>
<dbReference type="Proteomes" id="UP000677016">
    <property type="component" value="Unassembled WGS sequence"/>
</dbReference>
<comment type="caution">
    <text evidence="2">The sequence shown here is derived from an EMBL/GenBank/DDBJ whole genome shotgun (WGS) entry which is preliminary data.</text>
</comment>
<organism evidence="2 3">
    <name type="scientific">Phycicoccus avicenniae</name>
    <dbReference type="NCBI Taxonomy" id="2828860"/>
    <lineage>
        <taxon>Bacteria</taxon>
        <taxon>Bacillati</taxon>
        <taxon>Actinomycetota</taxon>
        <taxon>Actinomycetes</taxon>
        <taxon>Micrococcales</taxon>
        <taxon>Intrasporangiaceae</taxon>
        <taxon>Phycicoccus</taxon>
    </lineage>
</organism>
<protein>
    <submittedName>
        <fullName evidence="2">Uncharacterized protein</fullName>
    </submittedName>
</protein>
<proteinExistence type="predicted"/>
<evidence type="ECO:0000313" key="2">
    <source>
        <dbReference type="EMBL" id="MBR7741896.1"/>
    </source>
</evidence>
<evidence type="ECO:0000256" key="1">
    <source>
        <dbReference type="SAM" id="Phobius"/>
    </source>
</evidence>
<keyword evidence="3" id="KW-1185">Reference proteome</keyword>
<feature type="transmembrane region" description="Helical" evidence="1">
    <location>
        <begin position="34"/>
        <end position="58"/>
    </location>
</feature>
<sequence length="148" mass="15317">MAARLALGALGVLAGLYGAVRLLQTGTDNVTAALWWVAGGVVVHDGLLAPVVVVLTVLALRVLPAAARPWTAAAAVVVGTVTVTAIPVLGRFGARPDNPTLLPRDYVRNWLIVVALVVVGTALLALVRTARERRVSPGPSTGRPPRGR</sequence>
<keyword evidence="1" id="KW-0812">Transmembrane</keyword>
<keyword evidence="1" id="KW-0472">Membrane</keyword>
<dbReference type="EMBL" id="JAGSNF010000001">
    <property type="protein sequence ID" value="MBR7741896.1"/>
    <property type="molecule type" value="Genomic_DNA"/>
</dbReference>
<dbReference type="AlphaFoldDB" id="A0A941D5M3"/>
<feature type="transmembrane region" description="Helical" evidence="1">
    <location>
        <begin position="110"/>
        <end position="127"/>
    </location>
</feature>
<name>A0A941D5M3_9MICO</name>
<reference evidence="2" key="1">
    <citation type="submission" date="2021-04" db="EMBL/GenBank/DDBJ databases">
        <title>Phycicoccus avicenniae sp. nov., a novel endophytic actinomycetes isolated from branch of Avicennia mariana.</title>
        <authorList>
            <person name="Tuo L."/>
        </authorList>
    </citation>
    <scope>NUCLEOTIDE SEQUENCE</scope>
    <source>
        <strain evidence="2">BSK3Z-2</strain>
    </source>
</reference>